<feature type="region of interest" description="Disordered" evidence="5">
    <location>
        <begin position="506"/>
        <end position="539"/>
    </location>
</feature>
<dbReference type="GO" id="GO:0005886">
    <property type="term" value="C:plasma membrane"/>
    <property type="evidence" value="ECO:0007669"/>
    <property type="project" value="TreeGrafter"/>
</dbReference>
<evidence type="ECO:0000313" key="7">
    <source>
        <dbReference type="Proteomes" id="UP001218218"/>
    </source>
</evidence>
<gene>
    <name evidence="6" type="ORF">DFH08DRAFT_800484</name>
</gene>
<evidence type="ECO:0000256" key="4">
    <source>
        <dbReference type="ARBA" id="ARBA00023136"/>
    </source>
</evidence>
<dbReference type="InterPro" id="IPR007568">
    <property type="entry name" value="RTA1"/>
</dbReference>
<feature type="compositionally biased region" description="Polar residues" evidence="5">
    <location>
        <begin position="507"/>
        <end position="532"/>
    </location>
</feature>
<organism evidence="6 7">
    <name type="scientific">Mycena albidolilacea</name>
    <dbReference type="NCBI Taxonomy" id="1033008"/>
    <lineage>
        <taxon>Eukaryota</taxon>
        <taxon>Fungi</taxon>
        <taxon>Dikarya</taxon>
        <taxon>Basidiomycota</taxon>
        <taxon>Agaricomycotina</taxon>
        <taxon>Agaricomycetes</taxon>
        <taxon>Agaricomycetidae</taxon>
        <taxon>Agaricales</taxon>
        <taxon>Marasmiineae</taxon>
        <taxon>Mycenaceae</taxon>
        <taxon>Mycena</taxon>
    </lineage>
</organism>
<keyword evidence="3" id="KW-1133">Transmembrane helix</keyword>
<dbReference type="PANTHER" id="PTHR31465">
    <property type="entry name" value="PROTEIN RTA1-RELATED"/>
    <property type="match status" value="1"/>
</dbReference>
<accession>A0AAD7AJY2</accession>
<name>A0AAD7AJY2_9AGAR</name>
<dbReference type="InterPro" id="IPR014752">
    <property type="entry name" value="Arrestin-like_C"/>
</dbReference>
<sequence length="539" mass="59554">MLTPRLKVLLAGMGFNTLCLFIRAVYRVIELTNGFKGWIIQTQVYSDALDGWMIVFTIVTLNLVHPGFMLYLQKKSGDGEQVGMVNLQARFPFIPSDGAESSWSVPLEMEMTMKDVNPFLTTAHKSWSALRMVYEDMPSSHIGSVNSNSPNLKMGGIINGFIKLCIRPCLAKESVVSISDGKLRVIGFESTEGDHKFFQYSAPLSAVVASPPAIFQGCCNSGGFWTACEGVHELEFEMHLPLHGVSHPKGPFHGQPGVAAQYIALVEQPIQATTAKQLFMGGSGKVKLAAALRRPYFISRTQVPIYVSVQNTTKKFIKNLVLTLYRCTVIFKQKLRRDPQSTALDDPNACQTNITPKPVATSTLEMVQGFSRGHASTGVWRSLLKNFLSSQTFWLAQPPVINGGLPGPVPAAKKGAVPNHFDHSSDDPSADRWLVGWDPERRAIGFFPFSFNTRWTRVAGTPADLYPRVWAGTGTGREFGPVLNPRTRPVYPRVFGILKTPRLASNKRLNSSMQRRKSQAFQTQDDADSSGNEIVKIVE</sequence>
<dbReference type="AlphaFoldDB" id="A0AAD7AJY2"/>
<evidence type="ECO:0000256" key="2">
    <source>
        <dbReference type="ARBA" id="ARBA00022692"/>
    </source>
</evidence>
<dbReference type="Gene3D" id="2.60.40.640">
    <property type="match status" value="1"/>
</dbReference>
<keyword evidence="2" id="KW-0812">Transmembrane</keyword>
<protein>
    <submittedName>
        <fullName evidence="6">Uncharacterized protein</fullName>
    </submittedName>
</protein>
<reference evidence="6" key="1">
    <citation type="submission" date="2023-03" db="EMBL/GenBank/DDBJ databases">
        <title>Massive genome expansion in bonnet fungi (Mycena s.s.) driven by repeated elements and novel gene families across ecological guilds.</title>
        <authorList>
            <consortium name="Lawrence Berkeley National Laboratory"/>
            <person name="Harder C.B."/>
            <person name="Miyauchi S."/>
            <person name="Viragh M."/>
            <person name="Kuo A."/>
            <person name="Thoen E."/>
            <person name="Andreopoulos B."/>
            <person name="Lu D."/>
            <person name="Skrede I."/>
            <person name="Drula E."/>
            <person name="Henrissat B."/>
            <person name="Morin E."/>
            <person name="Kohler A."/>
            <person name="Barry K."/>
            <person name="LaButti K."/>
            <person name="Morin E."/>
            <person name="Salamov A."/>
            <person name="Lipzen A."/>
            <person name="Mereny Z."/>
            <person name="Hegedus B."/>
            <person name="Baldrian P."/>
            <person name="Stursova M."/>
            <person name="Weitz H."/>
            <person name="Taylor A."/>
            <person name="Grigoriev I.V."/>
            <person name="Nagy L.G."/>
            <person name="Martin F."/>
            <person name="Kauserud H."/>
        </authorList>
    </citation>
    <scope>NUCLEOTIDE SEQUENCE</scope>
    <source>
        <strain evidence="6">CBHHK002</strain>
    </source>
</reference>
<dbReference type="GO" id="GO:0000324">
    <property type="term" value="C:fungal-type vacuole"/>
    <property type="evidence" value="ECO:0007669"/>
    <property type="project" value="TreeGrafter"/>
</dbReference>
<evidence type="ECO:0000313" key="6">
    <source>
        <dbReference type="EMBL" id="KAJ7361096.1"/>
    </source>
</evidence>
<proteinExistence type="predicted"/>
<dbReference type="Proteomes" id="UP001218218">
    <property type="component" value="Unassembled WGS sequence"/>
</dbReference>
<keyword evidence="4" id="KW-0472">Membrane</keyword>
<keyword evidence="7" id="KW-1185">Reference proteome</keyword>
<evidence type="ECO:0000256" key="1">
    <source>
        <dbReference type="ARBA" id="ARBA00004141"/>
    </source>
</evidence>
<evidence type="ECO:0000256" key="3">
    <source>
        <dbReference type="ARBA" id="ARBA00022989"/>
    </source>
</evidence>
<comment type="caution">
    <text evidence="6">The sequence shown here is derived from an EMBL/GenBank/DDBJ whole genome shotgun (WGS) entry which is preliminary data.</text>
</comment>
<dbReference type="PANTHER" id="PTHR31465:SF9">
    <property type="entry name" value="SPHINGOID LONG-CHAIN BASE TRANSPORTER RSB1"/>
    <property type="match status" value="1"/>
</dbReference>
<dbReference type="Pfam" id="PF04479">
    <property type="entry name" value="RTA1"/>
    <property type="match status" value="1"/>
</dbReference>
<dbReference type="EMBL" id="JARIHO010000005">
    <property type="protein sequence ID" value="KAJ7361096.1"/>
    <property type="molecule type" value="Genomic_DNA"/>
</dbReference>
<comment type="subcellular location">
    <subcellularLocation>
        <location evidence="1">Membrane</location>
        <topology evidence="1">Multi-pass membrane protein</topology>
    </subcellularLocation>
</comment>
<evidence type="ECO:0000256" key="5">
    <source>
        <dbReference type="SAM" id="MobiDB-lite"/>
    </source>
</evidence>